<evidence type="ECO:0000313" key="1">
    <source>
        <dbReference type="EMBL" id="MPM98400.1"/>
    </source>
</evidence>
<dbReference type="AlphaFoldDB" id="A0A645E9C2"/>
<dbReference type="EMBL" id="VSSQ01044575">
    <property type="protein sequence ID" value="MPM98400.1"/>
    <property type="molecule type" value="Genomic_DNA"/>
</dbReference>
<protein>
    <submittedName>
        <fullName evidence="1">Uncharacterized protein</fullName>
    </submittedName>
</protein>
<gene>
    <name evidence="1" type="ORF">SDC9_145586</name>
</gene>
<accession>A0A645E9C2</accession>
<proteinExistence type="predicted"/>
<comment type="caution">
    <text evidence="1">The sequence shown here is derived from an EMBL/GenBank/DDBJ whole genome shotgun (WGS) entry which is preliminary data.</text>
</comment>
<sequence>MAAQGRELVGVGLGNDHVAHLAAVEAVLQVVGGEQHGGGDHHGAELDAAEHQLPQRQFVAEHEQHAVAALDAHVAQPVGDLRGALAHLAKAALDFAAVLFDDVQRRGLVTARHVVEVVQRPVEFAQLRPAEILVGIFIVAAVLLQKVARGEEGIARLLGADAGVGRVGSGHVRVSL</sequence>
<name>A0A645E9C2_9ZZZZ</name>
<organism evidence="1">
    <name type="scientific">bioreactor metagenome</name>
    <dbReference type="NCBI Taxonomy" id="1076179"/>
    <lineage>
        <taxon>unclassified sequences</taxon>
        <taxon>metagenomes</taxon>
        <taxon>ecological metagenomes</taxon>
    </lineage>
</organism>
<reference evidence="1" key="1">
    <citation type="submission" date="2019-08" db="EMBL/GenBank/DDBJ databases">
        <authorList>
            <person name="Kucharzyk K."/>
            <person name="Murdoch R.W."/>
            <person name="Higgins S."/>
            <person name="Loffler F."/>
        </authorList>
    </citation>
    <scope>NUCLEOTIDE SEQUENCE</scope>
</reference>